<comment type="caution">
    <text evidence="2">The sequence shown here is derived from an EMBL/GenBank/DDBJ whole genome shotgun (WGS) entry which is preliminary data.</text>
</comment>
<dbReference type="GO" id="GO:0003700">
    <property type="term" value="F:DNA-binding transcription factor activity"/>
    <property type="evidence" value="ECO:0007669"/>
    <property type="project" value="InterPro"/>
</dbReference>
<reference evidence="2" key="2">
    <citation type="submission" date="2021-09" db="EMBL/GenBank/DDBJ databases">
        <authorList>
            <person name="Gilroy R."/>
        </authorList>
    </citation>
    <scope>NUCLEOTIDE SEQUENCE</scope>
    <source>
        <strain evidence="2">ChiBcec21-2208</strain>
    </source>
</reference>
<dbReference type="InterPro" id="IPR036388">
    <property type="entry name" value="WH-like_DNA-bd_sf"/>
</dbReference>
<name>A0A921ILZ6_9FIRM</name>
<gene>
    <name evidence="2" type="ORF">K8V20_13635</name>
</gene>
<accession>A0A921ILZ6</accession>
<dbReference type="InterPro" id="IPR039422">
    <property type="entry name" value="MarR/SlyA-like"/>
</dbReference>
<dbReference type="PROSITE" id="PS50995">
    <property type="entry name" value="HTH_MARR_2"/>
    <property type="match status" value="1"/>
</dbReference>
<dbReference type="InterPro" id="IPR000835">
    <property type="entry name" value="HTH_MarR-typ"/>
</dbReference>
<feature type="domain" description="HTH marR-type" evidence="1">
    <location>
        <begin position="5"/>
        <end position="139"/>
    </location>
</feature>
<protein>
    <submittedName>
        <fullName evidence="2">MarR family transcriptional regulator</fullName>
    </submittedName>
</protein>
<sequence length="148" mass="16446">MNTDPHALVLDNRRIVQALERRADAALAPAGLTAAQGHVLLHILKQGEAGTSLTAIHRLFGTSMATLSGILKCLRRDGYVQAVPCPGDERRKLLFGTEKARQLQPFLARTLEGGNRRLYRDFSEEELRTLARLQQKMLSNLNVSDSKE</sequence>
<dbReference type="PANTHER" id="PTHR33164">
    <property type="entry name" value="TRANSCRIPTIONAL REGULATOR, MARR FAMILY"/>
    <property type="match status" value="1"/>
</dbReference>
<reference evidence="2" key="1">
    <citation type="journal article" date="2021" name="PeerJ">
        <title>Extensive microbial diversity within the chicken gut microbiome revealed by metagenomics and culture.</title>
        <authorList>
            <person name="Gilroy R."/>
            <person name="Ravi A."/>
            <person name="Getino M."/>
            <person name="Pursley I."/>
            <person name="Horton D.L."/>
            <person name="Alikhan N.F."/>
            <person name="Baker D."/>
            <person name="Gharbi K."/>
            <person name="Hall N."/>
            <person name="Watson M."/>
            <person name="Adriaenssens E.M."/>
            <person name="Foster-Nyarko E."/>
            <person name="Jarju S."/>
            <person name="Secka A."/>
            <person name="Antonio M."/>
            <person name="Oren A."/>
            <person name="Chaudhuri R.R."/>
            <person name="La Ragione R."/>
            <person name="Hildebrand F."/>
            <person name="Pallen M.J."/>
        </authorList>
    </citation>
    <scope>NUCLEOTIDE SEQUENCE</scope>
    <source>
        <strain evidence="2">ChiBcec21-2208</strain>
    </source>
</reference>
<organism evidence="2 3">
    <name type="scientific">Subdoligranulum variabile</name>
    <dbReference type="NCBI Taxonomy" id="214851"/>
    <lineage>
        <taxon>Bacteria</taxon>
        <taxon>Bacillati</taxon>
        <taxon>Bacillota</taxon>
        <taxon>Clostridia</taxon>
        <taxon>Eubacteriales</taxon>
        <taxon>Oscillospiraceae</taxon>
        <taxon>Subdoligranulum</taxon>
    </lineage>
</organism>
<dbReference type="PANTHER" id="PTHR33164:SF43">
    <property type="entry name" value="HTH-TYPE TRANSCRIPTIONAL REPRESSOR YETL"/>
    <property type="match status" value="1"/>
</dbReference>
<dbReference type="EMBL" id="DYVE01000344">
    <property type="protein sequence ID" value="HJG29669.1"/>
    <property type="molecule type" value="Genomic_DNA"/>
</dbReference>
<dbReference type="Gene3D" id="1.10.10.10">
    <property type="entry name" value="Winged helix-like DNA-binding domain superfamily/Winged helix DNA-binding domain"/>
    <property type="match status" value="1"/>
</dbReference>
<evidence type="ECO:0000259" key="1">
    <source>
        <dbReference type="PROSITE" id="PS50995"/>
    </source>
</evidence>
<dbReference type="SMART" id="SM00347">
    <property type="entry name" value="HTH_MARR"/>
    <property type="match status" value="1"/>
</dbReference>
<dbReference type="InterPro" id="IPR036390">
    <property type="entry name" value="WH_DNA-bd_sf"/>
</dbReference>
<evidence type="ECO:0000313" key="2">
    <source>
        <dbReference type="EMBL" id="HJG29669.1"/>
    </source>
</evidence>
<dbReference type="GO" id="GO:0006950">
    <property type="term" value="P:response to stress"/>
    <property type="evidence" value="ECO:0007669"/>
    <property type="project" value="TreeGrafter"/>
</dbReference>
<dbReference type="Pfam" id="PF12802">
    <property type="entry name" value="MarR_2"/>
    <property type="match status" value="1"/>
</dbReference>
<dbReference type="SUPFAM" id="SSF46785">
    <property type="entry name" value="Winged helix' DNA-binding domain"/>
    <property type="match status" value="1"/>
</dbReference>
<evidence type="ECO:0000313" key="3">
    <source>
        <dbReference type="Proteomes" id="UP000782880"/>
    </source>
</evidence>
<dbReference type="AlphaFoldDB" id="A0A921ILZ6"/>
<dbReference type="Proteomes" id="UP000782880">
    <property type="component" value="Unassembled WGS sequence"/>
</dbReference>
<proteinExistence type="predicted"/>